<dbReference type="GO" id="GO:0018773">
    <property type="term" value="F:acetylpyruvate hydrolase activity"/>
    <property type="evidence" value="ECO:0007669"/>
    <property type="project" value="TreeGrafter"/>
</dbReference>
<gene>
    <name evidence="3" type="ORF">SAMN05421831_10366</name>
</gene>
<name>A0A1H6R3V7_9GAMM</name>
<dbReference type="PANTHER" id="PTHR11820:SF7">
    <property type="entry name" value="ACYLPYRUVASE FAHD1, MITOCHONDRIAL"/>
    <property type="match status" value="1"/>
</dbReference>
<dbReference type="RefSeq" id="WP_093308727.1">
    <property type="nucleotide sequence ID" value="NZ_FNYH01000003.1"/>
</dbReference>
<keyword evidence="4" id="KW-1185">Reference proteome</keyword>
<evidence type="ECO:0000313" key="3">
    <source>
        <dbReference type="EMBL" id="SEI50529.1"/>
    </source>
</evidence>
<evidence type="ECO:0000259" key="2">
    <source>
        <dbReference type="Pfam" id="PF01557"/>
    </source>
</evidence>
<reference evidence="4" key="1">
    <citation type="submission" date="2016-10" db="EMBL/GenBank/DDBJ databases">
        <authorList>
            <person name="Varghese N."/>
            <person name="Submissions S."/>
        </authorList>
    </citation>
    <scope>NUCLEOTIDE SEQUENCE [LARGE SCALE GENOMIC DNA]</scope>
    <source>
        <strain evidence="4">DSM 7165</strain>
    </source>
</reference>
<sequence>MSDVSFLPYAQWINQETYPHPISKIVCVGRNYAAHAQELNNPIPSEPLLFCKTANAVTALPGEIRWPQGRGSCHFEGEIALLIGQKLQGNTSLEQANQAIIGLGLALDLTLRQRQDQLKAAGHPWEVAKTWDASCPLSPFIPVTEDLRWDKLTLEVRINEQVRQQGSSEHMLTPILSLVAFIAQHFTLYPGDVVLTGTPAGVGELHPGDQVELRLNSALQVSAQVPPLSEARL</sequence>
<dbReference type="SUPFAM" id="SSF56529">
    <property type="entry name" value="FAH"/>
    <property type="match status" value="1"/>
</dbReference>
<dbReference type="InterPro" id="IPR011234">
    <property type="entry name" value="Fumarylacetoacetase-like_C"/>
</dbReference>
<dbReference type="InterPro" id="IPR036663">
    <property type="entry name" value="Fumarylacetoacetase_C_sf"/>
</dbReference>
<dbReference type="AlphaFoldDB" id="A0A1H6R3V7"/>
<dbReference type="Gene3D" id="3.90.850.10">
    <property type="entry name" value="Fumarylacetoacetase-like, C-terminal domain"/>
    <property type="match status" value="1"/>
</dbReference>
<feature type="domain" description="Fumarylacetoacetase-like C-terminal" evidence="2">
    <location>
        <begin position="24"/>
        <end position="217"/>
    </location>
</feature>
<keyword evidence="1" id="KW-0479">Metal-binding</keyword>
<dbReference type="GO" id="GO:0046872">
    <property type="term" value="F:metal ion binding"/>
    <property type="evidence" value="ECO:0007669"/>
    <property type="project" value="UniProtKB-KW"/>
</dbReference>
<dbReference type="EMBL" id="FNYH01000003">
    <property type="protein sequence ID" value="SEI50529.1"/>
    <property type="molecule type" value="Genomic_DNA"/>
</dbReference>
<dbReference type="Pfam" id="PF01557">
    <property type="entry name" value="FAA_hydrolase"/>
    <property type="match status" value="1"/>
</dbReference>
<accession>A0A1H6R3V7</accession>
<dbReference type="PANTHER" id="PTHR11820">
    <property type="entry name" value="ACYLPYRUVASE"/>
    <property type="match status" value="1"/>
</dbReference>
<proteinExistence type="predicted"/>
<dbReference type="Proteomes" id="UP000242999">
    <property type="component" value="Unassembled WGS sequence"/>
</dbReference>
<organism evidence="3 4">
    <name type="scientific">Allopseudospirillum japonicum</name>
    <dbReference type="NCBI Taxonomy" id="64971"/>
    <lineage>
        <taxon>Bacteria</taxon>
        <taxon>Pseudomonadati</taxon>
        <taxon>Pseudomonadota</taxon>
        <taxon>Gammaproteobacteria</taxon>
        <taxon>Oceanospirillales</taxon>
        <taxon>Oceanospirillaceae</taxon>
        <taxon>Allopseudospirillum</taxon>
    </lineage>
</organism>
<dbReference type="OrthoDB" id="9805307at2"/>
<dbReference type="NCBIfam" id="NF007967">
    <property type="entry name" value="PRK10691.1"/>
    <property type="match status" value="1"/>
</dbReference>
<dbReference type="STRING" id="64971.SAMN05421831_10366"/>
<protein>
    <submittedName>
        <fullName evidence="3">2-keto-4-pentenoate hydratase/2-oxohepta-3-ene-1,7-dioic acid hydratase (Catechol pathway)</fullName>
    </submittedName>
</protein>
<evidence type="ECO:0000256" key="1">
    <source>
        <dbReference type="ARBA" id="ARBA00022723"/>
    </source>
</evidence>
<evidence type="ECO:0000313" key="4">
    <source>
        <dbReference type="Proteomes" id="UP000242999"/>
    </source>
</evidence>